<dbReference type="RefSeq" id="WP_062151037.1">
    <property type="nucleotide sequence ID" value="NZ_KQ947988.1"/>
</dbReference>
<keyword evidence="3" id="KW-1185">Reference proteome</keyword>
<dbReference type="SUPFAM" id="SSF47413">
    <property type="entry name" value="lambda repressor-like DNA-binding domains"/>
    <property type="match status" value="1"/>
</dbReference>
<evidence type="ECO:0000313" key="3">
    <source>
        <dbReference type="Proteomes" id="UP000054024"/>
    </source>
</evidence>
<dbReference type="PROSITE" id="PS50943">
    <property type="entry name" value="HTH_CROC1"/>
    <property type="match status" value="1"/>
</dbReference>
<dbReference type="STRING" id="146536.AQI70_18440"/>
<name>A0A117P873_9ACTN</name>
<organism evidence="2 3">
    <name type="scientific">Streptomyces curacoi</name>
    <dbReference type="NCBI Taxonomy" id="146536"/>
    <lineage>
        <taxon>Bacteria</taxon>
        <taxon>Bacillati</taxon>
        <taxon>Actinomycetota</taxon>
        <taxon>Actinomycetes</taxon>
        <taxon>Kitasatosporales</taxon>
        <taxon>Streptomycetaceae</taxon>
        <taxon>Streptomyces</taxon>
    </lineage>
</organism>
<dbReference type="Gene3D" id="1.10.260.40">
    <property type="entry name" value="lambda repressor-like DNA-binding domains"/>
    <property type="match status" value="1"/>
</dbReference>
<accession>A0A117P873</accession>
<keyword evidence="2" id="KW-0238">DNA-binding</keyword>
<proteinExistence type="predicted"/>
<dbReference type="OrthoDB" id="2897536at2"/>
<feature type="domain" description="HTH cro/C1-type" evidence="1">
    <location>
        <begin position="22"/>
        <end position="56"/>
    </location>
</feature>
<dbReference type="GO" id="GO:0003677">
    <property type="term" value="F:DNA binding"/>
    <property type="evidence" value="ECO:0007669"/>
    <property type="project" value="UniProtKB-KW"/>
</dbReference>
<dbReference type="Proteomes" id="UP000054024">
    <property type="component" value="Unassembled WGS sequence"/>
</dbReference>
<gene>
    <name evidence="2" type="ORF">AQI70_18440</name>
</gene>
<protein>
    <submittedName>
        <fullName evidence="2">DNA-binding protein</fullName>
    </submittedName>
</protein>
<dbReference type="InterPro" id="IPR010982">
    <property type="entry name" value="Lambda_DNA-bd_dom_sf"/>
</dbReference>
<dbReference type="Pfam" id="PF13560">
    <property type="entry name" value="HTH_31"/>
    <property type="match status" value="1"/>
</dbReference>
<reference evidence="2 3" key="1">
    <citation type="submission" date="2015-10" db="EMBL/GenBank/DDBJ databases">
        <title>Draft genome sequence of Streptomyces curacoi DSM 40107, type strain for the species Streptomyces curacoi.</title>
        <authorList>
            <person name="Ruckert C."/>
            <person name="Winkler A."/>
            <person name="Kalinowski J."/>
            <person name="Kampfer P."/>
            <person name="Glaeser S."/>
        </authorList>
    </citation>
    <scope>NUCLEOTIDE SEQUENCE [LARGE SCALE GENOMIC DNA]</scope>
    <source>
        <strain evidence="2 3">DSM 40107</strain>
    </source>
</reference>
<dbReference type="EMBL" id="LMWJ01000013">
    <property type="protein sequence ID" value="KUM74803.1"/>
    <property type="molecule type" value="Genomic_DNA"/>
</dbReference>
<evidence type="ECO:0000259" key="1">
    <source>
        <dbReference type="PROSITE" id="PS50943"/>
    </source>
</evidence>
<comment type="caution">
    <text evidence="2">The sequence shown here is derived from an EMBL/GenBank/DDBJ whole genome shotgun (WGS) entry which is preliminary data.</text>
</comment>
<evidence type="ECO:0000313" key="2">
    <source>
        <dbReference type="EMBL" id="KUM74803.1"/>
    </source>
</evidence>
<dbReference type="SMART" id="SM00530">
    <property type="entry name" value="HTH_XRE"/>
    <property type="match status" value="1"/>
</dbReference>
<dbReference type="InterPro" id="IPR043917">
    <property type="entry name" value="DUF5753"/>
</dbReference>
<sequence>MAAGSQDIDGSASVPEFYGKELRWKREAAGLSQQETVKGSFYSPTYLSEIERGHRRMPEDLAHHVDRVLGTDGFFGRRCGDVRKARRNGHAEYFERVLEAERHADAIEEWCPTVLPGLLQTPAYARTLVRTAHPAASDEEVEEKVNARMARARLFEDDHRKPEYWVILHESILRHPILPPEEMAEQLDRIAALGRRRRIVPQVLPWNTGPYPMMQGGAKIMTFPDAPPLVYTESSYSGDTIDDPALVKRYSKSYDLLRAAALPPEASLAMVEEAAEDYRDGKQPD</sequence>
<dbReference type="Pfam" id="PF19054">
    <property type="entry name" value="DUF5753"/>
    <property type="match status" value="1"/>
</dbReference>
<dbReference type="CDD" id="cd00093">
    <property type="entry name" value="HTH_XRE"/>
    <property type="match status" value="1"/>
</dbReference>
<dbReference type="AlphaFoldDB" id="A0A117P873"/>
<dbReference type="InterPro" id="IPR001387">
    <property type="entry name" value="Cro/C1-type_HTH"/>
</dbReference>